<evidence type="ECO:0000256" key="4">
    <source>
        <dbReference type="ARBA" id="ARBA00022525"/>
    </source>
</evidence>
<dbReference type="Proteomes" id="UP000271974">
    <property type="component" value="Unassembled WGS sequence"/>
</dbReference>
<gene>
    <name evidence="11" type="ORF">EGW08_022190</name>
</gene>
<keyword evidence="6 10" id="KW-0879">Wnt signaling pathway</keyword>
<evidence type="ECO:0000256" key="7">
    <source>
        <dbReference type="ARBA" id="ARBA00023157"/>
    </source>
</evidence>
<organism evidence="11 12">
    <name type="scientific">Elysia chlorotica</name>
    <name type="common">Eastern emerald elysia</name>
    <name type="synonym">Sea slug</name>
    <dbReference type="NCBI Taxonomy" id="188477"/>
    <lineage>
        <taxon>Eukaryota</taxon>
        <taxon>Metazoa</taxon>
        <taxon>Spiralia</taxon>
        <taxon>Lophotrochozoa</taxon>
        <taxon>Mollusca</taxon>
        <taxon>Gastropoda</taxon>
        <taxon>Heterobranchia</taxon>
        <taxon>Euthyneura</taxon>
        <taxon>Panpulmonata</taxon>
        <taxon>Sacoglossa</taxon>
        <taxon>Placobranchoidea</taxon>
        <taxon>Plakobranchidae</taxon>
        <taxon>Elysia</taxon>
    </lineage>
</organism>
<dbReference type="EMBL" id="RQTK01001505">
    <property type="protein sequence ID" value="RUS70048.1"/>
    <property type="molecule type" value="Genomic_DNA"/>
</dbReference>
<comment type="function">
    <text evidence="10">Ligand for members of the frizzled family of seven transmembrane receptors.</text>
</comment>
<evidence type="ECO:0000256" key="6">
    <source>
        <dbReference type="ARBA" id="ARBA00022687"/>
    </source>
</evidence>
<keyword evidence="5" id="KW-0272">Extracellular matrix</keyword>
<keyword evidence="4" id="KW-0964">Secreted</keyword>
<evidence type="ECO:0000256" key="5">
    <source>
        <dbReference type="ARBA" id="ARBA00022530"/>
    </source>
</evidence>
<dbReference type="PANTHER" id="PTHR12027:SF72">
    <property type="entry name" value="PROTEIN WNT-6"/>
    <property type="match status" value="1"/>
</dbReference>
<name>A0A3S0Z9T5_ELYCH</name>
<comment type="similarity">
    <text evidence="2 10">Belongs to the Wnt family.</text>
</comment>
<dbReference type="AlphaFoldDB" id="A0A3S0Z9T5"/>
<dbReference type="OrthoDB" id="5945655at2759"/>
<evidence type="ECO:0000256" key="3">
    <source>
        <dbReference type="ARBA" id="ARBA00022473"/>
    </source>
</evidence>
<reference evidence="11 12" key="1">
    <citation type="submission" date="2019-01" db="EMBL/GenBank/DDBJ databases">
        <title>A draft genome assembly of the solar-powered sea slug Elysia chlorotica.</title>
        <authorList>
            <person name="Cai H."/>
            <person name="Li Q."/>
            <person name="Fang X."/>
            <person name="Li J."/>
            <person name="Curtis N.E."/>
            <person name="Altenburger A."/>
            <person name="Shibata T."/>
            <person name="Feng M."/>
            <person name="Maeda T."/>
            <person name="Schwartz J.A."/>
            <person name="Shigenobu S."/>
            <person name="Lundholm N."/>
            <person name="Nishiyama T."/>
            <person name="Yang H."/>
            <person name="Hasebe M."/>
            <person name="Li S."/>
            <person name="Pierce S.K."/>
            <person name="Wang J."/>
        </authorList>
    </citation>
    <scope>NUCLEOTIDE SEQUENCE [LARGE SCALE GENOMIC DNA]</scope>
    <source>
        <strain evidence="11">EC2010</strain>
        <tissue evidence="11">Whole organism of an adult</tissue>
    </source>
</reference>
<dbReference type="PROSITE" id="PS00246">
    <property type="entry name" value="WNT1"/>
    <property type="match status" value="1"/>
</dbReference>
<dbReference type="InterPro" id="IPR005817">
    <property type="entry name" value="Wnt"/>
</dbReference>
<dbReference type="GO" id="GO:0045165">
    <property type="term" value="P:cell fate commitment"/>
    <property type="evidence" value="ECO:0007669"/>
    <property type="project" value="TreeGrafter"/>
</dbReference>
<dbReference type="PRINTS" id="PR01349">
    <property type="entry name" value="WNTPROTEIN"/>
</dbReference>
<feature type="non-terminal residue" evidence="11">
    <location>
        <position position="198"/>
    </location>
</feature>
<dbReference type="InterPro" id="IPR018161">
    <property type="entry name" value="Wnt_CS"/>
</dbReference>
<sequence>IGFSRAVGSPLTVLDRDAICRKTRRLAGRQRRICRDEPEIVHQVAQGAKLALQECQWQFQSRKWNCSTAKRSLSRILRRTCSMGELLQCSCDHNKRDFRSDGEWEWGGCGDDVDYGYRKSREFMDARKRKRRGDFTTKLQLHNNKAGRVAVRDYMRRVCKCHGLSGSCALKTCWKKMPTFREVGDRLKAQFDGAIRVI</sequence>
<dbReference type="GO" id="GO:0005109">
    <property type="term" value="F:frizzled binding"/>
    <property type="evidence" value="ECO:0007669"/>
    <property type="project" value="TreeGrafter"/>
</dbReference>
<dbReference type="SMART" id="SM00097">
    <property type="entry name" value="WNT1"/>
    <property type="match status" value="1"/>
</dbReference>
<accession>A0A3S0Z9T5</accession>
<evidence type="ECO:0000256" key="2">
    <source>
        <dbReference type="ARBA" id="ARBA00005683"/>
    </source>
</evidence>
<comment type="subcellular location">
    <subcellularLocation>
        <location evidence="1 10">Secreted</location>
        <location evidence="1 10">Extracellular space</location>
        <location evidence="1 10">Extracellular matrix</location>
    </subcellularLocation>
</comment>
<protein>
    <recommendedName>
        <fullName evidence="10">Protein Wnt</fullName>
    </recommendedName>
</protein>
<keyword evidence="7" id="KW-1015">Disulfide bond</keyword>
<dbReference type="GO" id="GO:0005125">
    <property type="term" value="F:cytokine activity"/>
    <property type="evidence" value="ECO:0007669"/>
    <property type="project" value="TreeGrafter"/>
</dbReference>
<comment type="caution">
    <text evidence="11">The sequence shown here is derived from an EMBL/GenBank/DDBJ whole genome shotgun (WGS) entry which is preliminary data.</text>
</comment>
<evidence type="ECO:0000313" key="11">
    <source>
        <dbReference type="EMBL" id="RUS70048.1"/>
    </source>
</evidence>
<dbReference type="PANTHER" id="PTHR12027">
    <property type="entry name" value="WNT RELATED"/>
    <property type="match status" value="1"/>
</dbReference>
<evidence type="ECO:0000313" key="12">
    <source>
        <dbReference type="Proteomes" id="UP000271974"/>
    </source>
</evidence>
<dbReference type="Pfam" id="PF00110">
    <property type="entry name" value="wnt"/>
    <property type="match status" value="2"/>
</dbReference>
<dbReference type="STRING" id="188477.A0A3S0Z9T5"/>
<evidence type="ECO:0000256" key="1">
    <source>
        <dbReference type="ARBA" id="ARBA00004498"/>
    </source>
</evidence>
<keyword evidence="8" id="KW-0325">Glycoprotein</keyword>
<feature type="non-terminal residue" evidence="11">
    <location>
        <position position="1"/>
    </location>
</feature>
<proteinExistence type="inferred from homology"/>
<evidence type="ECO:0000256" key="10">
    <source>
        <dbReference type="RuleBase" id="RU003500"/>
    </source>
</evidence>
<keyword evidence="3 10" id="KW-0217">Developmental protein</keyword>
<keyword evidence="9" id="KW-0449">Lipoprotein</keyword>
<dbReference type="GO" id="GO:0060070">
    <property type="term" value="P:canonical Wnt signaling pathway"/>
    <property type="evidence" value="ECO:0007669"/>
    <property type="project" value="TreeGrafter"/>
</dbReference>
<evidence type="ECO:0000256" key="8">
    <source>
        <dbReference type="ARBA" id="ARBA00023180"/>
    </source>
</evidence>
<dbReference type="GO" id="GO:0005615">
    <property type="term" value="C:extracellular space"/>
    <property type="evidence" value="ECO:0007669"/>
    <property type="project" value="TreeGrafter"/>
</dbReference>
<dbReference type="GO" id="GO:0030182">
    <property type="term" value="P:neuron differentiation"/>
    <property type="evidence" value="ECO:0007669"/>
    <property type="project" value="TreeGrafter"/>
</dbReference>
<keyword evidence="12" id="KW-1185">Reference proteome</keyword>
<evidence type="ECO:0000256" key="9">
    <source>
        <dbReference type="ARBA" id="ARBA00023288"/>
    </source>
</evidence>